<organism evidence="2">
    <name type="scientific">Oryza punctata</name>
    <name type="common">Red rice</name>
    <dbReference type="NCBI Taxonomy" id="4537"/>
    <lineage>
        <taxon>Eukaryota</taxon>
        <taxon>Viridiplantae</taxon>
        <taxon>Streptophyta</taxon>
        <taxon>Embryophyta</taxon>
        <taxon>Tracheophyta</taxon>
        <taxon>Spermatophyta</taxon>
        <taxon>Magnoliopsida</taxon>
        <taxon>Liliopsida</taxon>
        <taxon>Poales</taxon>
        <taxon>Poaceae</taxon>
        <taxon>BOP clade</taxon>
        <taxon>Oryzoideae</taxon>
        <taxon>Oryzeae</taxon>
        <taxon>Oryzinae</taxon>
        <taxon>Oryza</taxon>
    </lineage>
</organism>
<reference evidence="2" key="1">
    <citation type="submission" date="2015-04" db="UniProtKB">
        <authorList>
            <consortium name="EnsemblPlants"/>
        </authorList>
    </citation>
    <scope>IDENTIFICATION</scope>
</reference>
<dbReference type="Proteomes" id="UP000026962">
    <property type="component" value="Chromosome 1"/>
</dbReference>
<dbReference type="Gramene" id="OPUNC01G40180.1">
    <property type="protein sequence ID" value="OPUNC01G40180.1"/>
    <property type="gene ID" value="OPUNC01G40180"/>
</dbReference>
<dbReference type="Gramene" id="OPUNC01G40230.1">
    <property type="protein sequence ID" value="OPUNC01G40230.1"/>
    <property type="gene ID" value="OPUNC01G40230"/>
</dbReference>
<name>A0A0E0JSL3_ORYPU</name>
<protein>
    <submittedName>
        <fullName evidence="2">Uncharacterized protein</fullName>
    </submittedName>
</protein>
<sequence>MTSSSGWQSRRSEPRGGSQAVGSSQRGTTRDRDDATTAKKTQNRSDSTATQPLLRHEGRPGKPPSSHQKKKKRSEAEAN</sequence>
<feature type="region of interest" description="Disordered" evidence="1">
    <location>
        <begin position="1"/>
        <end position="79"/>
    </location>
</feature>
<reference evidence="2" key="2">
    <citation type="submission" date="2018-05" db="EMBL/GenBank/DDBJ databases">
        <title>OpunRS2 (Oryza punctata Reference Sequence Version 2).</title>
        <authorList>
            <person name="Zhang J."/>
            <person name="Kudrna D."/>
            <person name="Lee S."/>
            <person name="Talag J."/>
            <person name="Welchert J."/>
            <person name="Wing R.A."/>
        </authorList>
    </citation>
    <scope>NUCLEOTIDE SEQUENCE [LARGE SCALE GENOMIC DNA]</scope>
</reference>
<dbReference type="EnsemblPlants" id="OPUNC01G40180.1">
    <property type="protein sequence ID" value="OPUNC01G40180.1"/>
    <property type="gene ID" value="OPUNC01G40180"/>
</dbReference>
<evidence type="ECO:0000313" key="2">
    <source>
        <dbReference type="EnsemblPlants" id="OPUNC01G40180.1"/>
    </source>
</evidence>
<dbReference type="EnsemblPlants" id="OPUNC01G40230.1">
    <property type="protein sequence ID" value="OPUNC01G40230.1"/>
    <property type="gene ID" value="OPUNC01G40230"/>
</dbReference>
<dbReference type="HOGENOM" id="CLU_2610188_0_0_1"/>
<proteinExistence type="predicted"/>
<feature type="compositionally biased region" description="Basic and acidic residues" evidence="1">
    <location>
        <begin position="28"/>
        <end position="37"/>
    </location>
</feature>
<evidence type="ECO:0000313" key="3">
    <source>
        <dbReference type="Proteomes" id="UP000026962"/>
    </source>
</evidence>
<keyword evidence="3" id="KW-1185">Reference proteome</keyword>
<dbReference type="AlphaFoldDB" id="A0A0E0JSL3"/>
<accession>A0A0E0JSL3</accession>
<evidence type="ECO:0000256" key="1">
    <source>
        <dbReference type="SAM" id="MobiDB-lite"/>
    </source>
</evidence>